<gene>
    <name evidence="2" type="ORF">Cvel_32079</name>
</gene>
<feature type="compositionally biased region" description="Polar residues" evidence="1">
    <location>
        <begin position="61"/>
        <end position="72"/>
    </location>
</feature>
<feature type="region of interest" description="Disordered" evidence="1">
    <location>
        <begin position="46"/>
        <end position="87"/>
    </location>
</feature>
<evidence type="ECO:0000256" key="1">
    <source>
        <dbReference type="SAM" id="MobiDB-lite"/>
    </source>
</evidence>
<evidence type="ECO:0000313" key="2">
    <source>
        <dbReference type="EMBL" id="CEM48290.1"/>
    </source>
</evidence>
<name>A0A0G4HUZ6_9ALVE</name>
<sequence length="295" mass="30822">MTRELWDDEGLLAMAGRRLGLGSFRDALLRQCVPFLLKKADTDPPSLFSLTMSPNDGDLLGSSSEASGATGNSREKEKTGEGGDKAEGVGLESLMMSQQQQAITLTDTAAGGGLGESSAEALSTVAALLRLPPDLTDDLFRLLLANLVKILQAAHKKNVGMITSRQQQQKGRVSSFVPVSPMASSSTRPAIFALSPSMEHPHMAAEGLIPSRPFGSDISVSPLPLETDDMRAGEGVFSDAVLESLPDCYECAGLLVPRMADPHPDVATAAVGAAHDLLAAFPPTAAAAASMRAPQ</sequence>
<feature type="compositionally biased region" description="Basic and acidic residues" evidence="1">
    <location>
        <begin position="73"/>
        <end position="87"/>
    </location>
</feature>
<organism evidence="2">
    <name type="scientific">Chromera velia CCMP2878</name>
    <dbReference type="NCBI Taxonomy" id="1169474"/>
    <lineage>
        <taxon>Eukaryota</taxon>
        <taxon>Sar</taxon>
        <taxon>Alveolata</taxon>
        <taxon>Colpodellida</taxon>
        <taxon>Chromeraceae</taxon>
        <taxon>Chromera</taxon>
    </lineage>
</organism>
<dbReference type="PhylomeDB" id="A0A0G4HUZ6"/>
<dbReference type="AlphaFoldDB" id="A0A0G4HUZ6"/>
<accession>A0A0G4HUZ6</accession>
<reference evidence="2" key="1">
    <citation type="submission" date="2014-11" db="EMBL/GenBank/DDBJ databases">
        <authorList>
            <person name="Otto D Thomas"/>
            <person name="Naeem Raeece"/>
        </authorList>
    </citation>
    <scope>NUCLEOTIDE SEQUENCE</scope>
</reference>
<dbReference type="EMBL" id="CDMZ01003984">
    <property type="protein sequence ID" value="CEM48290.1"/>
    <property type="molecule type" value="Genomic_DNA"/>
</dbReference>
<proteinExistence type="predicted"/>
<dbReference type="VEuPathDB" id="CryptoDB:Cvel_32079"/>
<protein>
    <submittedName>
        <fullName evidence="2">Uncharacterized protein</fullName>
    </submittedName>
</protein>